<dbReference type="Pfam" id="PF00400">
    <property type="entry name" value="WD40"/>
    <property type="match status" value="5"/>
</dbReference>
<accession>A0AAV2PN04</accession>
<feature type="compositionally biased region" description="Basic residues" evidence="6">
    <location>
        <begin position="1"/>
        <end position="19"/>
    </location>
</feature>
<keyword evidence="2 5" id="KW-0853">WD repeat</keyword>
<dbReference type="GO" id="GO:0034511">
    <property type="term" value="F:U3 snoRNA binding"/>
    <property type="evidence" value="ECO:0007669"/>
    <property type="project" value="InterPro"/>
</dbReference>
<evidence type="ECO:0008006" key="9">
    <source>
        <dbReference type="Google" id="ProtNLM"/>
    </source>
</evidence>
<evidence type="ECO:0000256" key="2">
    <source>
        <dbReference type="ARBA" id="ARBA00022574"/>
    </source>
</evidence>
<reference evidence="7 8" key="1">
    <citation type="submission" date="2024-05" db="EMBL/GenBank/DDBJ databases">
        <authorList>
            <person name="Wallberg A."/>
        </authorList>
    </citation>
    <scope>NUCLEOTIDE SEQUENCE [LARGE SCALE GENOMIC DNA]</scope>
</reference>
<evidence type="ECO:0000256" key="1">
    <source>
        <dbReference type="ARBA" id="ARBA00004123"/>
    </source>
</evidence>
<dbReference type="InterPro" id="IPR039241">
    <property type="entry name" value="Rrp9-like"/>
</dbReference>
<keyword evidence="4" id="KW-0539">Nucleus</keyword>
<dbReference type="InterPro" id="IPR001680">
    <property type="entry name" value="WD40_rpt"/>
</dbReference>
<evidence type="ECO:0000256" key="5">
    <source>
        <dbReference type="PROSITE-ProRule" id="PRU00221"/>
    </source>
</evidence>
<keyword evidence="8" id="KW-1185">Reference proteome</keyword>
<feature type="compositionally biased region" description="Acidic residues" evidence="6">
    <location>
        <begin position="59"/>
        <end position="69"/>
    </location>
</feature>
<dbReference type="PANTHER" id="PTHR19865:SF0">
    <property type="entry name" value="U3 SMALL NUCLEOLAR RNA-INTERACTING PROTEIN 2"/>
    <property type="match status" value="1"/>
</dbReference>
<name>A0AAV2PN04_MEGNR</name>
<keyword evidence="3" id="KW-0677">Repeat</keyword>
<dbReference type="InterPro" id="IPR036322">
    <property type="entry name" value="WD40_repeat_dom_sf"/>
</dbReference>
<evidence type="ECO:0000313" key="8">
    <source>
        <dbReference type="Proteomes" id="UP001497623"/>
    </source>
</evidence>
<gene>
    <name evidence="7" type="ORF">MNOR_LOCUS2496</name>
</gene>
<dbReference type="AlphaFoldDB" id="A0AAV2PN04"/>
<protein>
    <recommendedName>
        <fullName evidence="9">U3 small nucleolar RNA-interacting protein 2</fullName>
    </recommendedName>
</protein>
<feature type="repeat" description="WD" evidence="5">
    <location>
        <begin position="191"/>
        <end position="232"/>
    </location>
</feature>
<feature type="repeat" description="WD" evidence="5">
    <location>
        <begin position="365"/>
        <end position="399"/>
    </location>
</feature>
<dbReference type="PROSITE" id="PS50294">
    <property type="entry name" value="WD_REPEATS_REGION"/>
    <property type="match status" value="2"/>
</dbReference>
<dbReference type="SUPFAM" id="SSF50978">
    <property type="entry name" value="WD40 repeat-like"/>
    <property type="match status" value="1"/>
</dbReference>
<dbReference type="FunFam" id="2.130.10.10:FF:000509">
    <property type="entry name" value="U3 small nucleolar RNA-interacting protein"/>
    <property type="match status" value="1"/>
</dbReference>
<evidence type="ECO:0000256" key="4">
    <source>
        <dbReference type="ARBA" id="ARBA00023242"/>
    </source>
</evidence>
<dbReference type="PROSITE" id="PS00678">
    <property type="entry name" value="WD_REPEATS_1"/>
    <property type="match status" value="1"/>
</dbReference>
<dbReference type="PANTHER" id="PTHR19865">
    <property type="entry name" value="U3 SMALL NUCLEOLAR RNA INTERACTING PROTEIN 2"/>
    <property type="match status" value="1"/>
</dbReference>
<comment type="subcellular location">
    <subcellularLocation>
        <location evidence="1">Nucleus</location>
    </subcellularLocation>
</comment>
<dbReference type="InterPro" id="IPR019775">
    <property type="entry name" value="WD40_repeat_CS"/>
</dbReference>
<evidence type="ECO:0000256" key="3">
    <source>
        <dbReference type="ARBA" id="ARBA00022737"/>
    </source>
</evidence>
<dbReference type="GO" id="GO:0032040">
    <property type="term" value="C:small-subunit processome"/>
    <property type="evidence" value="ECO:0007669"/>
    <property type="project" value="TreeGrafter"/>
</dbReference>
<dbReference type="EMBL" id="CAXKWB010000772">
    <property type="protein sequence ID" value="CAL4062197.1"/>
    <property type="molecule type" value="Genomic_DNA"/>
</dbReference>
<dbReference type="Gene3D" id="2.130.10.10">
    <property type="entry name" value="YVTN repeat-like/Quinoprotein amine dehydrogenase"/>
    <property type="match status" value="1"/>
</dbReference>
<evidence type="ECO:0000256" key="6">
    <source>
        <dbReference type="SAM" id="MobiDB-lite"/>
    </source>
</evidence>
<feature type="region of interest" description="Disordered" evidence="6">
    <location>
        <begin position="1"/>
        <end position="74"/>
    </location>
</feature>
<dbReference type="PROSITE" id="PS50082">
    <property type="entry name" value="WD_REPEATS_2"/>
    <property type="match status" value="3"/>
</dbReference>
<dbReference type="CDD" id="cd00200">
    <property type="entry name" value="WD40"/>
    <property type="match status" value="1"/>
</dbReference>
<sequence>MPFFIRGKRAGEKKRKKFQPKGNKSNSEVTTKKPRKDDMDDEITSEEDEEYLKGKQTDDPVEEEDEEETAQEKKVRLAKQYLKELQEQKAGEDSGVDEDESIGQHLREEVLEAAGKLNKPIADTLKQPEAESLRILKCKQQKLPITCVVISPDDKFIFSASKDCSIVKYNFITGTKVGILPGGLKGTEESHIGHTSHIYALAISSDGKFLASGDKAGHINVWNAETLGYLKRFKKHRAAISGLAFRRSTHTLYSGSHDRMVMVWNLDALAFVENLGGHQDAITGIDALMRESCITCGGRDQSVIVYVIVEDKQLRFTGHQNSIDGVKLINDKAFITFGQDGSLCLWSTIKKRPHFILKECHGLQQNSEANWVTAVATFVNSDLIASGSMDGFVRLWKIDCQHYRFIEPLFAVPVKGVVNSLAFSEDGKHLVVGVGQEHKLGRWYTDKSAKNNVCIIPLKI</sequence>
<evidence type="ECO:0000313" key="7">
    <source>
        <dbReference type="EMBL" id="CAL4062197.1"/>
    </source>
</evidence>
<dbReference type="InterPro" id="IPR015943">
    <property type="entry name" value="WD40/YVTN_repeat-like_dom_sf"/>
</dbReference>
<proteinExistence type="predicted"/>
<feature type="repeat" description="WD" evidence="5">
    <location>
        <begin position="233"/>
        <end position="274"/>
    </location>
</feature>
<dbReference type="Proteomes" id="UP001497623">
    <property type="component" value="Unassembled WGS sequence"/>
</dbReference>
<dbReference type="SMART" id="SM00320">
    <property type="entry name" value="WD40"/>
    <property type="match status" value="7"/>
</dbReference>
<organism evidence="7 8">
    <name type="scientific">Meganyctiphanes norvegica</name>
    <name type="common">Northern krill</name>
    <name type="synonym">Thysanopoda norvegica</name>
    <dbReference type="NCBI Taxonomy" id="48144"/>
    <lineage>
        <taxon>Eukaryota</taxon>
        <taxon>Metazoa</taxon>
        <taxon>Ecdysozoa</taxon>
        <taxon>Arthropoda</taxon>
        <taxon>Crustacea</taxon>
        <taxon>Multicrustacea</taxon>
        <taxon>Malacostraca</taxon>
        <taxon>Eumalacostraca</taxon>
        <taxon>Eucarida</taxon>
        <taxon>Euphausiacea</taxon>
        <taxon>Euphausiidae</taxon>
        <taxon>Meganyctiphanes</taxon>
    </lineage>
</organism>
<feature type="compositionally biased region" description="Acidic residues" evidence="6">
    <location>
        <begin position="39"/>
        <end position="50"/>
    </location>
</feature>
<comment type="caution">
    <text evidence="7">The sequence shown here is derived from an EMBL/GenBank/DDBJ whole genome shotgun (WGS) entry which is preliminary data.</text>
</comment>